<dbReference type="InterPro" id="IPR011051">
    <property type="entry name" value="RmlC_Cupin_sf"/>
</dbReference>
<reference evidence="2 3" key="1">
    <citation type="submission" date="2023-08" db="EMBL/GenBank/DDBJ databases">
        <title>Black Yeasts Isolated from many extreme environments.</title>
        <authorList>
            <person name="Coleine C."/>
            <person name="Stajich J.E."/>
            <person name="Selbmann L."/>
        </authorList>
    </citation>
    <scope>NUCLEOTIDE SEQUENCE [LARGE SCALE GENOMIC DNA]</scope>
    <source>
        <strain evidence="2 3">CCFEE 5885</strain>
    </source>
</reference>
<keyword evidence="3" id="KW-1185">Reference proteome</keyword>
<gene>
    <name evidence="2" type="ORF">LTR24_004358</name>
</gene>
<feature type="compositionally biased region" description="Basic and acidic residues" evidence="1">
    <location>
        <begin position="300"/>
        <end position="309"/>
    </location>
</feature>
<protein>
    <recommendedName>
        <fullName evidence="4">Cupin type-1 domain-containing protein</fullName>
    </recommendedName>
</protein>
<dbReference type="InterPro" id="IPR014710">
    <property type="entry name" value="RmlC-like_jellyroll"/>
</dbReference>
<evidence type="ECO:0000256" key="1">
    <source>
        <dbReference type="SAM" id="MobiDB-lite"/>
    </source>
</evidence>
<feature type="region of interest" description="Disordered" evidence="1">
    <location>
        <begin position="288"/>
        <end position="321"/>
    </location>
</feature>
<evidence type="ECO:0000313" key="2">
    <source>
        <dbReference type="EMBL" id="KAK5093370.1"/>
    </source>
</evidence>
<sequence>MLKRFAPRLPPRTRLNSHTHLVLDNARSKIVFHGSAGPQAPFKITSPSPYLVENHLPPAPAPPSDADSPNSSLCPPFHIHLKEDETFHVISGTAKFLLLDRRRSPPTNATATTQAGLTTRLANPGTTLTIPRGQIHTFRNASTTQPLHIEFGFSSLPSASSNSKSETPPSPPTSTTQPTALTTKMHRFFLNTQLYRSDCTTHSIPRSLPQVLLFNHAADVALVPAWLLALHRRARPPLLRALIERIIAPVLGRLMNVLGGVLLGQYIFGLSASYPEYYPYSSSHNPTHNQISLSAASRPPNDKDKEKQVQHTGSQKPHPKT</sequence>
<comment type="caution">
    <text evidence="2">The sequence shown here is derived from an EMBL/GenBank/DDBJ whole genome shotgun (WGS) entry which is preliminary data.</text>
</comment>
<evidence type="ECO:0000313" key="3">
    <source>
        <dbReference type="Proteomes" id="UP001345013"/>
    </source>
</evidence>
<name>A0ABR0KCC8_9EURO</name>
<dbReference type="EMBL" id="JAVRRG010000044">
    <property type="protein sequence ID" value="KAK5093370.1"/>
    <property type="molecule type" value="Genomic_DNA"/>
</dbReference>
<accession>A0ABR0KCC8</accession>
<proteinExistence type="predicted"/>
<feature type="region of interest" description="Disordered" evidence="1">
    <location>
        <begin position="157"/>
        <end position="181"/>
    </location>
</feature>
<dbReference type="Proteomes" id="UP001345013">
    <property type="component" value="Unassembled WGS sequence"/>
</dbReference>
<evidence type="ECO:0008006" key="4">
    <source>
        <dbReference type="Google" id="ProtNLM"/>
    </source>
</evidence>
<dbReference type="Gene3D" id="2.60.120.10">
    <property type="entry name" value="Jelly Rolls"/>
    <property type="match status" value="1"/>
</dbReference>
<dbReference type="SUPFAM" id="SSF51182">
    <property type="entry name" value="RmlC-like cupins"/>
    <property type="match status" value="1"/>
</dbReference>
<organism evidence="2 3">
    <name type="scientific">Lithohypha guttulata</name>
    <dbReference type="NCBI Taxonomy" id="1690604"/>
    <lineage>
        <taxon>Eukaryota</taxon>
        <taxon>Fungi</taxon>
        <taxon>Dikarya</taxon>
        <taxon>Ascomycota</taxon>
        <taxon>Pezizomycotina</taxon>
        <taxon>Eurotiomycetes</taxon>
        <taxon>Chaetothyriomycetidae</taxon>
        <taxon>Chaetothyriales</taxon>
        <taxon>Trichomeriaceae</taxon>
        <taxon>Lithohypha</taxon>
    </lineage>
</organism>